<dbReference type="InterPro" id="IPR006076">
    <property type="entry name" value="FAD-dep_OxRdtase"/>
</dbReference>
<dbReference type="Pfam" id="PF01266">
    <property type="entry name" value="DAO"/>
    <property type="match status" value="1"/>
</dbReference>
<evidence type="ECO:0000313" key="6">
    <source>
        <dbReference type="Proteomes" id="UP000334380"/>
    </source>
</evidence>
<dbReference type="AlphaFoldDB" id="A0A5E4VGJ2"/>
<feature type="compositionally biased region" description="Polar residues" evidence="3">
    <location>
        <begin position="458"/>
        <end position="471"/>
    </location>
</feature>
<dbReference type="PANTHER" id="PTHR13847:SF280">
    <property type="entry name" value="D-AMINO ACID DEHYDROGENASE"/>
    <property type="match status" value="1"/>
</dbReference>
<proteinExistence type="inferred from homology"/>
<comment type="similarity">
    <text evidence="1">Belongs to the DadA oxidoreductase family.</text>
</comment>
<keyword evidence="2" id="KW-0560">Oxidoreductase</keyword>
<dbReference type="GO" id="GO:0008718">
    <property type="term" value="F:D-amino-acid dehydrogenase activity"/>
    <property type="evidence" value="ECO:0007669"/>
    <property type="project" value="TreeGrafter"/>
</dbReference>
<keyword evidence="6" id="KW-1185">Reference proteome</keyword>
<organism evidence="5 6">
    <name type="scientific">Pandoraea terrigena</name>
    <dbReference type="NCBI Taxonomy" id="2508292"/>
    <lineage>
        <taxon>Bacteria</taxon>
        <taxon>Pseudomonadati</taxon>
        <taxon>Pseudomonadota</taxon>
        <taxon>Betaproteobacteria</taxon>
        <taxon>Burkholderiales</taxon>
        <taxon>Burkholderiaceae</taxon>
        <taxon>Pandoraea</taxon>
    </lineage>
</organism>
<dbReference type="Gene3D" id="3.50.50.60">
    <property type="entry name" value="FAD/NAD(P)-binding domain"/>
    <property type="match status" value="2"/>
</dbReference>
<dbReference type="GO" id="GO:0005737">
    <property type="term" value="C:cytoplasm"/>
    <property type="evidence" value="ECO:0007669"/>
    <property type="project" value="TreeGrafter"/>
</dbReference>
<evidence type="ECO:0000313" key="5">
    <source>
        <dbReference type="EMBL" id="VVE10135.1"/>
    </source>
</evidence>
<gene>
    <name evidence="5" type="ORF">PTE31013_02605</name>
</gene>
<dbReference type="GO" id="GO:0055130">
    <property type="term" value="P:D-alanine catabolic process"/>
    <property type="evidence" value="ECO:0007669"/>
    <property type="project" value="TreeGrafter"/>
</dbReference>
<evidence type="ECO:0000256" key="1">
    <source>
        <dbReference type="ARBA" id="ARBA00009410"/>
    </source>
</evidence>
<protein>
    <submittedName>
        <fullName evidence="5">D-amino acid oxidase</fullName>
    </submittedName>
</protein>
<evidence type="ECO:0000259" key="4">
    <source>
        <dbReference type="Pfam" id="PF01266"/>
    </source>
</evidence>
<feature type="region of interest" description="Disordered" evidence="3">
    <location>
        <begin position="429"/>
        <end position="471"/>
    </location>
</feature>
<evidence type="ECO:0000256" key="3">
    <source>
        <dbReference type="SAM" id="MobiDB-lite"/>
    </source>
</evidence>
<dbReference type="SUPFAM" id="SSF51905">
    <property type="entry name" value="FAD/NAD(P)-binding domain"/>
    <property type="match status" value="1"/>
</dbReference>
<dbReference type="EMBL" id="CABPRU010000005">
    <property type="protein sequence ID" value="VVE10135.1"/>
    <property type="molecule type" value="Genomic_DNA"/>
</dbReference>
<dbReference type="InterPro" id="IPR036188">
    <property type="entry name" value="FAD/NAD-bd_sf"/>
</dbReference>
<reference evidence="5 6" key="1">
    <citation type="submission" date="2019-08" db="EMBL/GenBank/DDBJ databases">
        <authorList>
            <person name="Peeters C."/>
        </authorList>
    </citation>
    <scope>NUCLEOTIDE SEQUENCE [LARGE SCALE GENOMIC DNA]</scope>
    <source>
        <strain evidence="5 6">LMG 31013</strain>
    </source>
</reference>
<dbReference type="Proteomes" id="UP000334380">
    <property type="component" value="Unassembled WGS sequence"/>
</dbReference>
<dbReference type="Gene3D" id="3.30.9.10">
    <property type="entry name" value="D-Amino Acid Oxidase, subunit A, domain 2"/>
    <property type="match status" value="2"/>
</dbReference>
<evidence type="ECO:0000256" key="2">
    <source>
        <dbReference type="ARBA" id="ARBA00023002"/>
    </source>
</evidence>
<dbReference type="PANTHER" id="PTHR13847">
    <property type="entry name" value="SARCOSINE DEHYDROGENASE-RELATED"/>
    <property type="match status" value="1"/>
</dbReference>
<dbReference type="RefSeq" id="WP_150613206.1">
    <property type="nucleotide sequence ID" value="NZ_CABPRU010000005.1"/>
</dbReference>
<accession>A0A5E4VGJ2</accession>
<name>A0A5E4VGJ2_9BURK</name>
<feature type="domain" description="FAD dependent oxidoreductase" evidence="4">
    <location>
        <begin position="15"/>
        <end position="407"/>
    </location>
</feature>
<dbReference type="GO" id="GO:0005886">
    <property type="term" value="C:plasma membrane"/>
    <property type="evidence" value="ECO:0007669"/>
    <property type="project" value="TreeGrafter"/>
</dbReference>
<sequence>MPEYSNSFSDSSDFRVIVVGAGVTGLSAAIELAEAGVPVLLLEKGDVGGEQSNYALGWVRTTGRQPAEIPVSLLNRARFDALMPDAARLAYGVLFCAKDEAQRTRLEQWADVAAQYGVKTRLLDAAGTAARLPGCTVGTAGALLTEVDTSIDPRRLVQALVARATALGVEILTRRAVRALDMTAGAVRGVVTETGIERGAAVVLATGAWTRLVLQGAGYTLPSVKVRSSLVRIRTAARLPPGFIGCAGVAGVGYRADPDGTVVVGLESGNRLEVTPDALRFAPRYLPMWWAHRGEISPSLGRTFFDELCVGRGSYQGRTSAYEQKRTLRPEPRRALTQLTISRFAELFPLLGDIEPVESWAGYLDMTPDGLPVISAVERTPGLFVATGLNGSGLGTGLAVGSLVASLVMGRTPETDVSPFRLDRWSRLAQPAGGNPEKHAAQSTQATTGLPGVAGPSAPTQASSCTENAPQ</sequence>
<dbReference type="OrthoDB" id="9815989at2"/>